<evidence type="ECO:0000313" key="7">
    <source>
        <dbReference type="EMBL" id="SDW11364.1"/>
    </source>
</evidence>
<dbReference type="InterPro" id="IPR000943">
    <property type="entry name" value="RNA_pol_sigma70"/>
</dbReference>
<dbReference type="PANTHER" id="PTHR30385">
    <property type="entry name" value="SIGMA FACTOR F FLAGELLAR"/>
    <property type="match status" value="1"/>
</dbReference>
<organism evidence="7 8">
    <name type="scientific">Tepidimicrobium xylanilyticum</name>
    <dbReference type="NCBI Taxonomy" id="1123352"/>
    <lineage>
        <taxon>Bacteria</taxon>
        <taxon>Bacillati</taxon>
        <taxon>Bacillota</taxon>
        <taxon>Tissierellia</taxon>
        <taxon>Tissierellales</taxon>
        <taxon>Tepidimicrobiaceae</taxon>
        <taxon>Tepidimicrobium</taxon>
    </lineage>
</organism>
<keyword evidence="4" id="KW-0804">Transcription</keyword>
<dbReference type="EMBL" id="FNNG01000001">
    <property type="protein sequence ID" value="SDW11364.1"/>
    <property type="molecule type" value="Genomic_DNA"/>
</dbReference>
<evidence type="ECO:0000313" key="8">
    <source>
        <dbReference type="Proteomes" id="UP000198828"/>
    </source>
</evidence>
<name>A0A1H2QXK9_9FIRM</name>
<evidence type="ECO:0000256" key="3">
    <source>
        <dbReference type="ARBA" id="ARBA00023125"/>
    </source>
</evidence>
<dbReference type="OrthoDB" id="1707347at2"/>
<evidence type="ECO:0000259" key="5">
    <source>
        <dbReference type="Pfam" id="PF04542"/>
    </source>
</evidence>
<dbReference type="PRINTS" id="PR00046">
    <property type="entry name" value="SIGMA70FCT"/>
</dbReference>
<dbReference type="Gene3D" id="1.20.120.1810">
    <property type="match status" value="1"/>
</dbReference>
<gene>
    <name evidence="7" type="ORF">SAMN05660923_00235</name>
</gene>
<reference evidence="7 8" key="1">
    <citation type="submission" date="2016-10" db="EMBL/GenBank/DDBJ databases">
        <authorList>
            <person name="de Groot N.N."/>
        </authorList>
    </citation>
    <scope>NUCLEOTIDE SEQUENCE [LARGE SCALE GENOMIC DNA]</scope>
    <source>
        <strain evidence="7 8">DSM 23310</strain>
    </source>
</reference>
<dbReference type="GO" id="GO:0016987">
    <property type="term" value="F:sigma factor activity"/>
    <property type="evidence" value="ECO:0007669"/>
    <property type="project" value="UniProtKB-KW"/>
</dbReference>
<proteinExistence type="predicted"/>
<evidence type="ECO:0000259" key="6">
    <source>
        <dbReference type="Pfam" id="PF04545"/>
    </source>
</evidence>
<feature type="domain" description="RNA polymerase sigma-70 region 4" evidence="6">
    <location>
        <begin position="132"/>
        <end position="180"/>
    </location>
</feature>
<dbReference type="InterPro" id="IPR013324">
    <property type="entry name" value="RNA_pol_sigma_r3/r4-like"/>
</dbReference>
<dbReference type="InterPro" id="IPR007627">
    <property type="entry name" value="RNA_pol_sigma70_r2"/>
</dbReference>
<dbReference type="CDD" id="cd06171">
    <property type="entry name" value="Sigma70_r4"/>
    <property type="match status" value="1"/>
</dbReference>
<keyword evidence="8" id="KW-1185">Reference proteome</keyword>
<sequence length="184" mass="21697">MYQEIEELLFLSKRGDVRAKEKLLLKLNPLIISSIRKYYNRLDQYDDLIQEGYKTILLAFEEYDPTKGVKFLGYVKTMLKYNYLEKYKERQHLSLNSQMGDGEFIDFLEGFEKDPMDVALKKEESEILLKGLKELTKKQRQVVVDYYINGLSIQEIAHKLNISYRTVVNIKTQGLSKLKKIIVK</sequence>
<keyword evidence="1" id="KW-0805">Transcription regulation</keyword>
<dbReference type="GO" id="GO:0003677">
    <property type="term" value="F:DNA binding"/>
    <property type="evidence" value="ECO:0007669"/>
    <property type="project" value="UniProtKB-KW"/>
</dbReference>
<accession>A0A1H2QXK9</accession>
<protein>
    <submittedName>
        <fullName evidence="7">RNA polymerase sporulation-specific sigma factor</fullName>
    </submittedName>
</protein>
<dbReference type="SUPFAM" id="SSF88946">
    <property type="entry name" value="Sigma2 domain of RNA polymerase sigma factors"/>
    <property type="match status" value="1"/>
</dbReference>
<dbReference type="Pfam" id="PF04545">
    <property type="entry name" value="Sigma70_r4"/>
    <property type="match status" value="1"/>
</dbReference>
<dbReference type="RefSeq" id="WP_093750015.1">
    <property type="nucleotide sequence ID" value="NZ_BSYN01000001.1"/>
</dbReference>
<dbReference type="Gene3D" id="1.20.140.160">
    <property type="match status" value="1"/>
</dbReference>
<dbReference type="Proteomes" id="UP000198828">
    <property type="component" value="Unassembled WGS sequence"/>
</dbReference>
<evidence type="ECO:0000256" key="1">
    <source>
        <dbReference type="ARBA" id="ARBA00023015"/>
    </source>
</evidence>
<evidence type="ECO:0000256" key="2">
    <source>
        <dbReference type="ARBA" id="ARBA00023082"/>
    </source>
</evidence>
<evidence type="ECO:0000256" key="4">
    <source>
        <dbReference type="ARBA" id="ARBA00023163"/>
    </source>
</evidence>
<dbReference type="InterPro" id="IPR014284">
    <property type="entry name" value="RNA_pol_sigma-70_dom"/>
</dbReference>
<dbReference type="NCBIfam" id="TIGR02937">
    <property type="entry name" value="sigma70-ECF"/>
    <property type="match status" value="1"/>
</dbReference>
<dbReference type="GO" id="GO:0006352">
    <property type="term" value="P:DNA-templated transcription initiation"/>
    <property type="evidence" value="ECO:0007669"/>
    <property type="project" value="InterPro"/>
</dbReference>
<dbReference type="SUPFAM" id="SSF88659">
    <property type="entry name" value="Sigma3 and sigma4 domains of RNA polymerase sigma factors"/>
    <property type="match status" value="1"/>
</dbReference>
<dbReference type="InterPro" id="IPR013325">
    <property type="entry name" value="RNA_pol_sigma_r2"/>
</dbReference>
<dbReference type="AlphaFoldDB" id="A0A1H2QXK9"/>
<feature type="domain" description="RNA polymerase sigma-70 region 2" evidence="5">
    <location>
        <begin position="27"/>
        <end position="89"/>
    </location>
</feature>
<keyword evidence="3" id="KW-0238">DNA-binding</keyword>
<dbReference type="InterPro" id="IPR007630">
    <property type="entry name" value="RNA_pol_sigma70_r4"/>
</dbReference>
<dbReference type="Pfam" id="PF04542">
    <property type="entry name" value="Sigma70_r2"/>
    <property type="match status" value="1"/>
</dbReference>
<keyword evidence="2" id="KW-0731">Sigma factor</keyword>